<name>A0A5C4L3I7_PSEJE</name>
<evidence type="ECO:0000313" key="1">
    <source>
        <dbReference type="EMBL" id="TNB98538.1"/>
    </source>
</evidence>
<accession>A0A5C4L3I7</accession>
<dbReference type="Gene3D" id="3.40.50.300">
    <property type="entry name" value="P-loop containing nucleotide triphosphate hydrolases"/>
    <property type="match status" value="1"/>
</dbReference>
<proteinExistence type="predicted"/>
<reference evidence="1" key="1">
    <citation type="submission" date="2019-06" db="EMBL/GenBank/DDBJ databases">
        <title>Pseudomonas-derived Butenolides : (Bio)synthesis of Styrolides.</title>
        <authorList>
            <person name="Klapper M."/>
            <person name="Chowdhury S."/>
            <person name="Stallforth P."/>
        </authorList>
    </citation>
    <scope>NUCLEOTIDE SEQUENCE [LARGE SCALE GENOMIC DNA]</scope>
    <source>
        <strain evidence="1">EC-S101</strain>
    </source>
</reference>
<sequence length="1474" mass="164230">MLPDINFASIRLHRGTQASAFEELCCQLAGEEQLTPGRVRFTRKGQGADGGLECFAQQADGAETGWQVKYFGDMGAAIKSLDESLSRALLTHPKLETFIVCLPFDPADSRKANVKTALERWNEWTAARIALAASEGRSLQIVRWDAFELKKRLTASNSTAPGRVRYWFDQSLLTSEWFRDRFEKARATLGKRYSPESHINLPIRRVIEATALDPRLLGDLKAFSVAIEQALSHTPRGNQAGFVACDAVVQQLRAACDAPLREVPLSSLQLALDGAHRAALVWYSEERDSLPPGVDNPRVSAISNLLSIVASVVREISKPYWDFVSEQALLVVGDAGTGKSHLLADVCDFAIEEGRPAVMILGGSLPDGDPWHEILTSLGLKDIRPSEFLSALNAAGQAVGGRSILMIDALNERNGQEIWPDRLAGLVHEVRGYEWITLVLSCRSSYEESVIPTELGEDELPRVTHKGFTLRQAREYLSKRGVTLAEEPNSVEELLTPLFLSVCCDALVETQESALLPSLGGVTEIFKIYTEAIVSRVNRRAKFSPSRNLPKQAIELIASEMADTAVEVIPVSRAYQLLDALSPPGPTDQDLVFQLENEGLLSSEPIEDDSESGYLRFTFQRMSDHAIASSLLKRSVINKDADTAFRDDSVLTKALTPWSSTFERGVLEALAVQLPEKYGVELNDMSLPGDLWVANAFEKSLLTRNPKSFSERTWDLIEEIGGNTLRYGVLIAGSTDPARTHNSAWLDAELQCLPMPARDASWSRYLAEDRAKSRQLIEWVREADQTAIRTERAELTGIQLCWFLTASHRAVRDTATKALVTLLTSRAGLAMKLWTRFKKLDDAYVTERLVAAIYGAAMQSVWQDHQLSDVVGVLHNDVFVDFAIPANALTRDHARGLVRFAKARGALPDKCDISVAEPPYTSPWPIEYVTEAELDSYECTYRPGVTGSDQIVLSAVSDGDFARYQLDSAILGWSPATKGVVHLPTATELAQEWLCRFRSQATNEKLAAFQTLTNVLNAASEGVSWEHREAVSAAKHAFRVAVGEDVYAEWKAEASPWRQDIMCQGIRERSDEPTCFNLSWARGWVCKRAHGLGWSEDLHGEFDLTIRNDRNDHTVERIGKKYQWIALYELCARMSDNLAPLPRENSESEISRLRNIDPSLLLVRTEDDGWRRFEQPCFWIPQNLSFKGIALTDALFWLDLNTDIMDDPENIEVINPVDDKQWLVLKGFESWRGGNDVLERESWRRVGCFVIKKVDLERTLAALKGVHLQTDDDIPTARSGGHGAYLGEHPWANRVDGGEDEEGWISNWSQARRIGGLKIRATTAAYLAEATDYDNSLGVSVDLSLPAGWLMRDLGLRLTDGSTIQYVDQDGHVRFMDPSVSMTGRSAALIDRGAFLSYLEREELVAVWALSGEKGIYGKTSEGGFGGRWTFTRIFHSQGNEIIALERYQTTEKPNLTQLALMEMAENEVENDWT</sequence>
<dbReference type="Proteomes" id="UP000306272">
    <property type="component" value="Unassembled WGS sequence"/>
</dbReference>
<organism evidence="1 2">
    <name type="scientific">Pseudomonas jessenii</name>
    <dbReference type="NCBI Taxonomy" id="77298"/>
    <lineage>
        <taxon>Bacteria</taxon>
        <taxon>Pseudomonadati</taxon>
        <taxon>Pseudomonadota</taxon>
        <taxon>Gammaproteobacteria</taxon>
        <taxon>Pseudomonadales</taxon>
        <taxon>Pseudomonadaceae</taxon>
        <taxon>Pseudomonas</taxon>
    </lineage>
</organism>
<evidence type="ECO:0000313" key="2">
    <source>
        <dbReference type="Proteomes" id="UP000306272"/>
    </source>
</evidence>
<dbReference type="InterPro" id="IPR027417">
    <property type="entry name" value="P-loop_NTPase"/>
</dbReference>
<keyword evidence="2" id="KW-1185">Reference proteome</keyword>
<comment type="caution">
    <text evidence="1">The sequence shown here is derived from an EMBL/GenBank/DDBJ whole genome shotgun (WGS) entry which is preliminary data.</text>
</comment>
<dbReference type="RefSeq" id="WP_139053926.1">
    <property type="nucleotide sequence ID" value="NZ_VDDB01000005.1"/>
</dbReference>
<dbReference type="EMBL" id="VDDB01000005">
    <property type="protein sequence ID" value="TNB98538.1"/>
    <property type="molecule type" value="Genomic_DNA"/>
</dbReference>
<protein>
    <submittedName>
        <fullName evidence="1">AAA family ATPase</fullName>
    </submittedName>
</protein>
<gene>
    <name evidence="1" type="ORF">FHG55_05700</name>
</gene>